<dbReference type="GeneID" id="91098867"/>
<dbReference type="GO" id="GO:0005524">
    <property type="term" value="F:ATP binding"/>
    <property type="evidence" value="ECO:0007669"/>
    <property type="project" value="UniProtKB-KW"/>
</dbReference>
<organism evidence="17 18">
    <name type="scientific">Kwoniella europaea PYCC6329</name>
    <dbReference type="NCBI Taxonomy" id="1423913"/>
    <lineage>
        <taxon>Eukaryota</taxon>
        <taxon>Fungi</taxon>
        <taxon>Dikarya</taxon>
        <taxon>Basidiomycota</taxon>
        <taxon>Agaricomycotina</taxon>
        <taxon>Tremellomycetes</taxon>
        <taxon>Tremellales</taxon>
        <taxon>Cryptococcaceae</taxon>
        <taxon>Kwoniella</taxon>
    </lineage>
</organism>
<evidence type="ECO:0000313" key="17">
    <source>
        <dbReference type="EMBL" id="WWD02025.1"/>
    </source>
</evidence>
<keyword evidence="8" id="KW-1133">Transmembrane helix</keyword>
<dbReference type="InterPro" id="IPR003960">
    <property type="entry name" value="ATPase_AAA_CS"/>
</dbReference>
<evidence type="ECO:0000259" key="16">
    <source>
        <dbReference type="SMART" id="SM01024"/>
    </source>
</evidence>
<evidence type="ECO:0000256" key="8">
    <source>
        <dbReference type="ARBA" id="ARBA00022989"/>
    </source>
</evidence>
<feature type="region of interest" description="Disordered" evidence="13">
    <location>
        <begin position="143"/>
        <end position="162"/>
    </location>
</feature>
<dbReference type="Gene3D" id="3.40.50.300">
    <property type="entry name" value="P-loop containing nucleotide triphosphate hydrolases"/>
    <property type="match status" value="1"/>
</dbReference>
<feature type="region of interest" description="Disordered" evidence="13">
    <location>
        <begin position="366"/>
        <end position="390"/>
    </location>
</feature>
<dbReference type="PROSITE" id="PS00674">
    <property type="entry name" value="AAA"/>
    <property type="match status" value="1"/>
</dbReference>
<dbReference type="SMART" id="SM01024">
    <property type="entry name" value="BCS1_N"/>
    <property type="match status" value="1"/>
</dbReference>
<feature type="domain" description="AAA+ ATPase" evidence="15">
    <location>
        <begin position="291"/>
        <end position="449"/>
    </location>
</feature>
<dbReference type="KEGG" id="ker:91098867"/>
<feature type="chain" id="PRO_5043533847" description="AAA+ ATPase domain-containing protein" evidence="14">
    <location>
        <begin position="21"/>
        <end position="651"/>
    </location>
</feature>
<dbReference type="SMART" id="SM00382">
    <property type="entry name" value="AAA"/>
    <property type="match status" value="1"/>
</dbReference>
<dbReference type="InterPro" id="IPR014851">
    <property type="entry name" value="BCS1_N"/>
</dbReference>
<dbReference type="InterPro" id="IPR050747">
    <property type="entry name" value="Mitochondrial_chaperone_BCS1"/>
</dbReference>
<evidence type="ECO:0000256" key="14">
    <source>
        <dbReference type="SAM" id="SignalP"/>
    </source>
</evidence>
<dbReference type="Pfam" id="PF08740">
    <property type="entry name" value="BCS1_N"/>
    <property type="match status" value="1"/>
</dbReference>
<sequence>MNIGALIWHLFISFFESLRANPMVLDGLRVLLAGTFFEFSRRSATSVWSTFTDSFFITATISDHDEAYDWVSQYLETHAPIMLPSPSSRPQHFDPARYTIKTNLMEAVYPTGKAAPRHIHLAAKRPRNNRGIGQARRLRRMHRDMYDSESDDYESDEDEEKDAVLHVEPSSTISQYMQFQNKIIQFQIKDDGLSSFAINQRKWLIMSTFLGTHDIFTSLIQTARKEYLAQLPKRTISIFSPEHGSWYKKSTRTMRPWDSIILPDEIKEWLLADATEFLAERDFYEERGVPHRRGYLLYGEPGSGKSSLISALAAQLRLDIYIVNIGGRYLDDDTLSSLMQDCPSRCILLMEDIDYAFKKRKLPGSKKRTTAQIDETNPNTEDKVEDNDDPEMFPPNSGTTITLSGLLNALDGVASSEGRLLFCTTNWKDKIDPALCRPGRCDVWIEFKHATQEQARNLFVHFFRARIQYDPRNSVHTTNNSSLNAERPFHSTSTHLDDGEDLSALSKKFAAAIPKGTVSVSALQGYLVRYKRDPHAAAEQVGKWVEGGCGQGPTMFIKDGKVQEREMDEVVKAGDDSGFSDEIRNEDSDTNGEPNGHVNGGDRGISIFDDGMDKKLESMPNGWGNGNSTAIAQGNILRRARTHFRTLSRGK</sequence>
<dbReference type="SUPFAM" id="SSF52540">
    <property type="entry name" value="P-loop containing nucleoside triphosphate hydrolases"/>
    <property type="match status" value="1"/>
</dbReference>
<evidence type="ECO:0000256" key="2">
    <source>
        <dbReference type="ARBA" id="ARBA00007448"/>
    </source>
</evidence>
<keyword evidence="5" id="KW-0999">Mitochondrion inner membrane</keyword>
<dbReference type="InterPro" id="IPR027417">
    <property type="entry name" value="P-loop_NTPase"/>
</dbReference>
<evidence type="ECO:0000256" key="7">
    <source>
        <dbReference type="ARBA" id="ARBA00022840"/>
    </source>
</evidence>
<evidence type="ECO:0008006" key="19">
    <source>
        <dbReference type="Google" id="ProtNLM"/>
    </source>
</evidence>
<evidence type="ECO:0000256" key="9">
    <source>
        <dbReference type="ARBA" id="ARBA00023128"/>
    </source>
</evidence>
<dbReference type="AlphaFoldDB" id="A0AAX4K8S6"/>
<keyword evidence="7 12" id="KW-0067">ATP-binding</keyword>
<evidence type="ECO:0000259" key="15">
    <source>
        <dbReference type="SMART" id="SM00382"/>
    </source>
</evidence>
<dbReference type="Pfam" id="PF00004">
    <property type="entry name" value="AAA"/>
    <property type="match status" value="2"/>
</dbReference>
<comment type="catalytic activity">
    <reaction evidence="11">
        <text>ATP + H2O = ADP + phosphate + H(+)</text>
        <dbReference type="Rhea" id="RHEA:13065"/>
        <dbReference type="ChEBI" id="CHEBI:15377"/>
        <dbReference type="ChEBI" id="CHEBI:15378"/>
        <dbReference type="ChEBI" id="CHEBI:30616"/>
        <dbReference type="ChEBI" id="CHEBI:43474"/>
        <dbReference type="ChEBI" id="CHEBI:456216"/>
    </reaction>
    <physiologicalReaction direction="left-to-right" evidence="11">
        <dbReference type="Rhea" id="RHEA:13066"/>
    </physiologicalReaction>
</comment>
<feature type="signal peptide" evidence="14">
    <location>
        <begin position="1"/>
        <end position="20"/>
    </location>
</feature>
<evidence type="ECO:0000256" key="13">
    <source>
        <dbReference type="SAM" id="MobiDB-lite"/>
    </source>
</evidence>
<gene>
    <name evidence="17" type="ORF">V865_000063</name>
</gene>
<dbReference type="PANTHER" id="PTHR23070">
    <property type="entry name" value="BCS1 AAA-TYPE ATPASE"/>
    <property type="match status" value="1"/>
</dbReference>
<evidence type="ECO:0000256" key="11">
    <source>
        <dbReference type="ARBA" id="ARBA00048778"/>
    </source>
</evidence>
<accession>A0AAX4K8S6</accession>
<dbReference type="Proteomes" id="UP001358614">
    <property type="component" value="Chromosome 1"/>
</dbReference>
<dbReference type="InterPro" id="IPR057495">
    <property type="entry name" value="AAA_lid_BCS1"/>
</dbReference>
<feature type="domain" description="BCS1 N-terminal" evidence="16">
    <location>
        <begin position="31"/>
        <end position="260"/>
    </location>
</feature>
<dbReference type="InterPro" id="IPR003593">
    <property type="entry name" value="AAA+_ATPase"/>
</dbReference>
<evidence type="ECO:0000256" key="12">
    <source>
        <dbReference type="RuleBase" id="RU003651"/>
    </source>
</evidence>
<evidence type="ECO:0000256" key="1">
    <source>
        <dbReference type="ARBA" id="ARBA00004434"/>
    </source>
</evidence>
<feature type="compositionally biased region" description="Acidic residues" evidence="13">
    <location>
        <begin position="147"/>
        <end position="161"/>
    </location>
</feature>
<evidence type="ECO:0000256" key="5">
    <source>
        <dbReference type="ARBA" id="ARBA00022792"/>
    </source>
</evidence>
<comment type="similarity">
    <text evidence="2">Belongs to the AAA ATPase family. BCS1 subfamily.</text>
</comment>
<keyword evidence="14" id="KW-0732">Signal</keyword>
<feature type="compositionally biased region" description="Polar residues" evidence="13">
    <location>
        <begin position="370"/>
        <end position="379"/>
    </location>
</feature>
<protein>
    <recommendedName>
        <fullName evidence="19">AAA+ ATPase domain-containing protein</fullName>
    </recommendedName>
</protein>
<evidence type="ECO:0000256" key="3">
    <source>
        <dbReference type="ARBA" id="ARBA00022692"/>
    </source>
</evidence>
<name>A0AAX4K8S6_9TREE</name>
<evidence type="ECO:0000313" key="18">
    <source>
        <dbReference type="Proteomes" id="UP001358614"/>
    </source>
</evidence>
<keyword evidence="10" id="KW-0472">Membrane</keyword>
<keyword evidence="4 12" id="KW-0547">Nucleotide-binding</keyword>
<dbReference type="GO" id="GO:0016887">
    <property type="term" value="F:ATP hydrolysis activity"/>
    <property type="evidence" value="ECO:0007669"/>
    <property type="project" value="InterPro"/>
</dbReference>
<dbReference type="EMBL" id="CP144089">
    <property type="protein sequence ID" value="WWD02025.1"/>
    <property type="molecule type" value="Genomic_DNA"/>
</dbReference>
<keyword evidence="6" id="KW-0378">Hydrolase</keyword>
<evidence type="ECO:0000256" key="10">
    <source>
        <dbReference type="ARBA" id="ARBA00023136"/>
    </source>
</evidence>
<dbReference type="RefSeq" id="XP_066079992.1">
    <property type="nucleotide sequence ID" value="XM_066223895.1"/>
</dbReference>
<dbReference type="GO" id="GO:0005743">
    <property type="term" value="C:mitochondrial inner membrane"/>
    <property type="evidence" value="ECO:0007669"/>
    <property type="project" value="UniProtKB-SubCell"/>
</dbReference>
<keyword evidence="18" id="KW-1185">Reference proteome</keyword>
<reference evidence="17 18" key="1">
    <citation type="submission" date="2024-01" db="EMBL/GenBank/DDBJ databases">
        <title>Comparative genomics of Cryptococcus and Kwoniella reveals pathogenesis evolution and contrasting modes of karyotype evolution via chromosome fusion or intercentromeric recombination.</title>
        <authorList>
            <person name="Coelho M.A."/>
            <person name="David-Palma M."/>
            <person name="Shea T."/>
            <person name="Bowers K."/>
            <person name="McGinley-Smith S."/>
            <person name="Mohammad A.W."/>
            <person name="Gnirke A."/>
            <person name="Yurkov A.M."/>
            <person name="Nowrousian M."/>
            <person name="Sun S."/>
            <person name="Cuomo C.A."/>
            <person name="Heitman J."/>
        </authorList>
    </citation>
    <scope>NUCLEOTIDE SEQUENCE [LARGE SCALE GENOMIC DNA]</scope>
    <source>
        <strain evidence="17 18">PYCC6329</strain>
    </source>
</reference>
<evidence type="ECO:0000256" key="4">
    <source>
        <dbReference type="ARBA" id="ARBA00022741"/>
    </source>
</evidence>
<feature type="region of interest" description="Disordered" evidence="13">
    <location>
        <begin position="575"/>
        <end position="605"/>
    </location>
</feature>
<dbReference type="Pfam" id="PF25426">
    <property type="entry name" value="AAA_lid_BCS1"/>
    <property type="match status" value="1"/>
</dbReference>
<keyword evidence="9" id="KW-0496">Mitochondrion</keyword>
<proteinExistence type="inferred from homology"/>
<keyword evidence="3" id="KW-0812">Transmembrane</keyword>
<feature type="compositionally biased region" description="Basic and acidic residues" evidence="13">
    <location>
        <begin position="575"/>
        <end position="587"/>
    </location>
</feature>
<comment type="subcellular location">
    <subcellularLocation>
        <location evidence="1">Mitochondrion inner membrane</location>
        <topology evidence="1">Single-pass membrane protein</topology>
    </subcellularLocation>
</comment>
<evidence type="ECO:0000256" key="6">
    <source>
        <dbReference type="ARBA" id="ARBA00022801"/>
    </source>
</evidence>
<dbReference type="InterPro" id="IPR003959">
    <property type="entry name" value="ATPase_AAA_core"/>
</dbReference>